<evidence type="ECO:0000313" key="3">
    <source>
        <dbReference type="Proteomes" id="UP000710432"/>
    </source>
</evidence>
<protein>
    <submittedName>
        <fullName evidence="2">BTB/POZ domain-containing protein 18</fullName>
    </submittedName>
</protein>
<comment type="caution">
    <text evidence="2">The sequence shown here is derived from an EMBL/GenBank/DDBJ whole genome shotgun (WGS) entry which is preliminary data.</text>
</comment>
<accession>A0A8J6G193</accession>
<evidence type="ECO:0000313" key="2">
    <source>
        <dbReference type="EMBL" id="KAH0501782.1"/>
    </source>
</evidence>
<dbReference type="AlphaFoldDB" id="A0A8J6G193"/>
<dbReference type="Proteomes" id="UP000710432">
    <property type="component" value="Unassembled WGS sequence"/>
</dbReference>
<name>A0A8J6G193_MICOH</name>
<proteinExistence type="predicted"/>
<dbReference type="PANTHER" id="PTHR47639">
    <property type="entry name" value="BTB/POZ DOMAIN-CONTAINING PROTEIN 18"/>
    <property type="match status" value="1"/>
</dbReference>
<reference evidence="2" key="1">
    <citation type="submission" date="2020-03" db="EMBL/GenBank/DDBJ databases">
        <title>Studies in the Genomics of Life Span.</title>
        <authorList>
            <person name="Glass D."/>
        </authorList>
    </citation>
    <scope>NUCLEOTIDE SEQUENCE</scope>
    <source>
        <strain evidence="2">LTLLF</strain>
        <tissue evidence="2">Muscle</tissue>
    </source>
</reference>
<evidence type="ECO:0000256" key="1">
    <source>
        <dbReference type="SAM" id="MobiDB-lite"/>
    </source>
</evidence>
<dbReference type="PANTHER" id="PTHR47639:SF1">
    <property type="entry name" value="BTB_POZ DOMAIN-CONTAINING PROTEIN 18"/>
    <property type="match status" value="1"/>
</dbReference>
<dbReference type="InterPro" id="IPR042915">
    <property type="entry name" value="BTBD18"/>
</dbReference>
<gene>
    <name evidence="2" type="ORF">LTLLF_194855</name>
</gene>
<organism evidence="2 3">
    <name type="scientific">Microtus ochrogaster</name>
    <name type="common">Prairie vole</name>
    <dbReference type="NCBI Taxonomy" id="79684"/>
    <lineage>
        <taxon>Eukaryota</taxon>
        <taxon>Metazoa</taxon>
        <taxon>Chordata</taxon>
        <taxon>Craniata</taxon>
        <taxon>Vertebrata</taxon>
        <taxon>Euteleostomi</taxon>
        <taxon>Mammalia</taxon>
        <taxon>Eutheria</taxon>
        <taxon>Euarchontoglires</taxon>
        <taxon>Glires</taxon>
        <taxon>Rodentia</taxon>
        <taxon>Myomorpha</taxon>
        <taxon>Muroidea</taxon>
        <taxon>Cricetidae</taxon>
        <taxon>Arvicolinae</taxon>
        <taxon>Microtus</taxon>
    </lineage>
</organism>
<feature type="region of interest" description="Disordered" evidence="1">
    <location>
        <begin position="43"/>
        <end position="135"/>
    </location>
</feature>
<dbReference type="GO" id="GO:0032968">
    <property type="term" value="P:positive regulation of transcription elongation by RNA polymerase II"/>
    <property type="evidence" value="ECO:0007669"/>
    <property type="project" value="InterPro"/>
</dbReference>
<feature type="compositionally biased region" description="Basic and acidic residues" evidence="1">
    <location>
        <begin position="80"/>
        <end position="92"/>
    </location>
</feature>
<sequence length="161" mass="17395">MEVSQEEAQEVLRVSKLETLQLESGKLVKAPQGRRLNLECLQPPSAAPISARVVAPSRRPRAPLPARQTPGPLGAVRLKSLGEEEGPHKKEQLNNSGQLARNPSTQEGSQGLLDSRKKLISTEPEEGSKENKSAPALVLQHIAIPLCTLLWMSNCCPARSG</sequence>
<feature type="compositionally biased region" description="Polar residues" evidence="1">
    <location>
        <begin position="93"/>
        <end position="109"/>
    </location>
</feature>
<dbReference type="EMBL" id="JAATJU010026376">
    <property type="protein sequence ID" value="KAH0501782.1"/>
    <property type="molecule type" value="Genomic_DNA"/>
</dbReference>
<dbReference type="GO" id="GO:0005634">
    <property type="term" value="C:nucleus"/>
    <property type="evidence" value="ECO:0007669"/>
    <property type="project" value="TreeGrafter"/>
</dbReference>